<dbReference type="InterPro" id="IPR001544">
    <property type="entry name" value="Aminotrans_IV"/>
</dbReference>
<name>A0A7H0SQY1_9CORY</name>
<evidence type="ECO:0000313" key="3">
    <source>
        <dbReference type="Proteomes" id="UP000516320"/>
    </source>
</evidence>
<dbReference type="KEGG" id="cpoy:GP475_10180"/>
<dbReference type="InterPro" id="IPR043131">
    <property type="entry name" value="BCAT-like_N"/>
</dbReference>
<comment type="similarity">
    <text evidence="1">Belongs to the class-IV pyridoxal-phosphate-dependent aminotransferase family.</text>
</comment>
<keyword evidence="3" id="KW-1185">Reference proteome</keyword>
<dbReference type="GO" id="GO:0046394">
    <property type="term" value="P:carboxylic acid biosynthetic process"/>
    <property type="evidence" value="ECO:0007669"/>
    <property type="project" value="UniProtKB-ARBA"/>
</dbReference>
<dbReference type="GO" id="GO:0008696">
    <property type="term" value="F:4-amino-4-deoxychorismate lyase activity"/>
    <property type="evidence" value="ECO:0007669"/>
    <property type="project" value="UniProtKB-EC"/>
</dbReference>
<dbReference type="EMBL" id="CP046884">
    <property type="protein sequence ID" value="QNQ90956.1"/>
    <property type="molecule type" value="Genomic_DNA"/>
</dbReference>
<proteinExistence type="inferred from homology"/>
<accession>A0A7H0SQY1</accession>
<dbReference type="Gene3D" id="3.30.470.10">
    <property type="match status" value="1"/>
</dbReference>
<dbReference type="AlphaFoldDB" id="A0A7H0SQY1"/>
<dbReference type="EC" id="4.1.3.38" evidence="2"/>
<dbReference type="SUPFAM" id="SSF56752">
    <property type="entry name" value="D-aminoacid aminotransferase-like PLP-dependent enzymes"/>
    <property type="match status" value="1"/>
</dbReference>
<dbReference type="InterPro" id="IPR050571">
    <property type="entry name" value="Class-IV_PLP-Dep_Aminotrnsfr"/>
</dbReference>
<reference evidence="2 3" key="1">
    <citation type="submission" date="2019-12" db="EMBL/GenBank/DDBJ databases">
        <title>Corynebacterium sp. nov., isolated from feces of the Anser Albifrons in China.</title>
        <authorList>
            <person name="Liu Q."/>
        </authorList>
    </citation>
    <scope>NUCLEOTIDE SEQUENCE [LARGE SCALE GENOMIC DNA]</scope>
    <source>
        <strain evidence="2 3">4H37-19</strain>
    </source>
</reference>
<dbReference type="Gene3D" id="3.20.10.10">
    <property type="entry name" value="D-amino Acid Aminotransferase, subunit A, domain 2"/>
    <property type="match status" value="1"/>
</dbReference>
<keyword evidence="2" id="KW-0456">Lyase</keyword>
<dbReference type="RefSeq" id="WP_187974265.1">
    <property type="nucleotide sequence ID" value="NZ_CP046884.1"/>
</dbReference>
<dbReference type="PANTHER" id="PTHR42743:SF11">
    <property type="entry name" value="AMINODEOXYCHORISMATE LYASE"/>
    <property type="match status" value="1"/>
</dbReference>
<dbReference type="InterPro" id="IPR043132">
    <property type="entry name" value="BCAT-like_C"/>
</dbReference>
<organism evidence="2 3">
    <name type="scientific">Corynebacterium poyangense</name>
    <dbReference type="NCBI Taxonomy" id="2684405"/>
    <lineage>
        <taxon>Bacteria</taxon>
        <taxon>Bacillati</taxon>
        <taxon>Actinomycetota</taxon>
        <taxon>Actinomycetes</taxon>
        <taxon>Mycobacteriales</taxon>
        <taxon>Corynebacteriaceae</taxon>
        <taxon>Corynebacterium</taxon>
    </lineage>
</organism>
<dbReference type="GO" id="GO:0005829">
    <property type="term" value="C:cytosol"/>
    <property type="evidence" value="ECO:0007669"/>
    <property type="project" value="TreeGrafter"/>
</dbReference>
<dbReference type="NCBIfam" id="NF005886">
    <property type="entry name" value="PRK07849.1-1"/>
    <property type="match status" value="1"/>
</dbReference>
<dbReference type="Proteomes" id="UP000516320">
    <property type="component" value="Chromosome"/>
</dbReference>
<protein>
    <submittedName>
        <fullName evidence="2">Aminodeoxychorismate lyase</fullName>
        <ecNumber evidence="2">4.1.3.38</ecNumber>
    </submittedName>
</protein>
<dbReference type="Pfam" id="PF01063">
    <property type="entry name" value="Aminotran_4"/>
    <property type="match status" value="1"/>
</dbReference>
<dbReference type="InterPro" id="IPR036038">
    <property type="entry name" value="Aminotransferase-like"/>
</dbReference>
<dbReference type="PANTHER" id="PTHR42743">
    <property type="entry name" value="AMINO-ACID AMINOTRANSFERASE"/>
    <property type="match status" value="1"/>
</dbReference>
<gene>
    <name evidence="2" type="ORF">GP475_10180</name>
</gene>
<sequence>MAPRSVQPVILIVEPFGGSTRLHNPNLPMVYWDDAAVTRGDGVFETLLIRDGKPVNIERHARRFLASATLLGLPEPDLNYWHRATDEAAMEWYRQQGQTPAEGFRGEAQCVWTYTRGRASTGNPTAWIRVNSLPAEMIQQREQGVAVMTTPRGWTINTELPGVYVAAEGKVPQSPAPWLTVGAKTLNYAAAMAALRYAKDRGFDDVVWLGADGESVLEGATSTVVMEKKGKRLRTPSSGGEILPGTTQAALFDYAHSQGWKCKEKPLTVTDLKSARSVWLLSSVRGAVPVTRIDDTCLEPHDLDELRQLFQAAMH</sequence>
<evidence type="ECO:0000313" key="2">
    <source>
        <dbReference type="EMBL" id="QNQ90956.1"/>
    </source>
</evidence>
<evidence type="ECO:0000256" key="1">
    <source>
        <dbReference type="ARBA" id="ARBA00009320"/>
    </source>
</evidence>